<dbReference type="InterPro" id="IPR037883">
    <property type="entry name" value="Knr4/Smi1-like_sf"/>
</dbReference>
<name>A0A4R7ZC87_9FIRM</name>
<dbReference type="RefSeq" id="WP_134171343.1">
    <property type="nucleotide sequence ID" value="NZ_SODD01000062.1"/>
</dbReference>
<dbReference type="Gene3D" id="3.40.1580.10">
    <property type="entry name" value="SMI1/KNR4-like"/>
    <property type="match status" value="1"/>
</dbReference>
<evidence type="ECO:0000313" key="2">
    <source>
        <dbReference type="EMBL" id="TDW09196.1"/>
    </source>
</evidence>
<gene>
    <name evidence="2" type="ORF">EDD63_1629</name>
</gene>
<dbReference type="Pfam" id="PF14567">
    <property type="entry name" value="SUKH_5"/>
    <property type="match status" value="1"/>
</dbReference>
<dbReference type="AlphaFoldDB" id="A0A4R7ZC87"/>
<dbReference type="SMART" id="SM00860">
    <property type="entry name" value="SMI1_KNR4"/>
    <property type="match status" value="1"/>
</dbReference>
<feature type="domain" description="Knr4/Smi1-like" evidence="1">
    <location>
        <begin position="21"/>
        <end position="131"/>
    </location>
</feature>
<organism evidence="2 3">
    <name type="scientific">Breznakia blatticola</name>
    <dbReference type="NCBI Taxonomy" id="1754012"/>
    <lineage>
        <taxon>Bacteria</taxon>
        <taxon>Bacillati</taxon>
        <taxon>Bacillota</taxon>
        <taxon>Erysipelotrichia</taxon>
        <taxon>Erysipelotrichales</taxon>
        <taxon>Erysipelotrichaceae</taxon>
        <taxon>Breznakia</taxon>
    </lineage>
</organism>
<comment type="caution">
    <text evidence="2">The sequence shown here is derived from an EMBL/GenBank/DDBJ whole genome shotgun (WGS) entry which is preliminary data.</text>
</comment>
<dbReference type="InterPro" id="IPR018958">
    <property type="entry name" value="Knr4/Smi1-like_dom"/>
</dbReference>
<proteinExistence type="predicted"/>
<dbReference type="EMBL" id="SODD01000062">
    <property type="protein sequence ID" value="TDW09196.1"/>
    <property type="molecule type" value="Genomic_DNA"/>
</dbReference>
<evidence type="ECO:0000313" key="3">
    <source>
        <dbReference type="Proteomes" id="UP000294743"/>
    </source>
</evidence>
<evidence type="ECO:0000259" key="1">
    <source>
        <dbReference type="SMART" id="SM00860"/>
    </source>
</evidence>
<keyword evidence="3" id="KW-1185">Reference proteome</keyword>
<sequence>MNEKIKKMINEYSNVGDFYGPIEEKRIREVEDELNVKFPKQYKDYLSTYGSGGICGIDIEGIEGDLGSSLVQATIKYRKLGLNENAIVIYDLGEFIMCLESNFEDSKVFSWEPGEKKMNERYSSFDDFIEDYFQEGIDNY</sequence>
<accession>A0A4R7ZC87</accession>
<protein>
    <submittedName>
        <fullName evidence="2">SUKH superfamily protein</fullName>
    </submittedName>
</protein>
<dbReference type="OrthoDB" id="5880263at2"/>
<dbReference type="Proteomes" id="UP000294743">
    <property type="component" value="Unassembled WGS sequence"/>
</dbReference>
<dbReference type="SUPFAM" id="SSF160631">
    <property type="entry name" value="SMI1/KNR4-like"/>
    <property type="match status" value="1"/>
</dbReference>
<reference evidence="2 3" key="1">
    <citation type="submission" date="2019-03" db="EMBL/GenBank/DDBJ databases">
        <title>Genomic Encyclopedia of Type Strains, Phase IV (KMG-IV): sequencing the most valuable type-strain genomes for metagenomic binning, comparative biology and taxonomic classification.</title>
        <authorList>
            <person name="Goeker M."/>
        </authorList>
    </citation>
    <scope>NUCLEOTIDE SEQUENCE [LARGE SCALE GENOMIC DNA]</scope>
    <source>
        <strain evidence="2 3">DSM 28867</strain>
    </source>
</reference>